<dbReference type="AlphaFoldDB" id="A0AAV5KBW7"/>
<comment type="caution">
    <text evidence="1">The sequence shown here is derived from an EMBL/GenBank/DDBJ whole genome shotgun (WGS) entry which is preliminary data.</text>
</comment>
<gene>
    <name evidence="1" type="ORF">SLEP1_g31986</name>
</gene>
<protein>
    <submittedName>
        <fullName evidence="1">Uncharacterized protein</fullName>
    </submittedName>
</protein>
<evidence type="ECO:0000313" key="2">
    <source>
        <dbReference type="Proteomes" id="UP001054252"/>
    </source>
</evidence>
<dbReference type="Proteomes" id="UP001054252">
    <property type="component" value="Unassembled WGS sequence"/>
</dbReference>
<dbReference type="EMBL" id="BPVZ01000059">
    <property type="protein sequence ID" value="GKV22087.1"/>
    <property type="molecule type" value="Genomic_DNA"/>
</dbReference>
<accession>A0AAV5KBW7</accession>
<organism evidence="1 2">
    <name type="scientific">Rubroshorea leprosula</name>
    <dbReference type="NCBI Taxonomy" id="152421"/>
    <lineage>
        <taxon>Eukaryota</taxon>
        <taxon>Viridiplantae</taxon>
        <taxon>Streptophyta</taxon>
        <taxon>Embryophyta</taxon>
        <taxon>Tracheophyta</taxon>
        <taxon>Spermatophyta</taxon>
        <taxon>Magnoliopsida</taxon>
        <taxon>eudicotyledons</taxon>
        <taxon>Gunneridae</taxon>
        <taxon>Pentapetalae</taxon>
        <taxon>rosids</taxon>
        <taxon>malvids</taxon>
        <taxon>Malvales</taxon>
        <taxon>Dipterocarpaceae</taxon>
        <taxon>Rubroshorea</taxon>
    </lineage>
</organism>
<proteinExistence type="predicted"/>
<keyword evidence="2" id="KW-1185">Reference proteome</keyword>
<sequence>MPQRKENSSCAQKRGLRIDCQVVGTSSGVDCTADKRHLKLFLLVLILIQGTEGRCGLPVTCGAGFHYQSNVDERDGMDMYGRIFIL</sequence>
<name>A0AAV5KBW7_9ROSI</name>
<evidence type="ECO:0000313" key="1">
    <source>
        <dbReference type="EMBL" id="GKV22087.1"/>
    </source>
</evidence>
<reference evidence="1 2" key="1">
    <citation type="journal article" date="2021" name="Commun. Biol.">
        <title>The genome of Shorea leprosula (Dipterocarpaceae) highlights the ecological relevance of drought in aseasonal tropical rainforests.</title>
        <authorList>
            <person name="Ng K.K.S."/>
            <person name="Kobayashi M.J."/>
            <person name="Fawcett J.A."/>
            <person name="Hatakeyama M."/>
            <person name="Paape T."/>
            <person name="Ng C.H."/>
            <person name="Ang C.C."/>
            <person name="Tnah L.H."/>
            <person name="Lee C.T."/>
            <person name="Nishiyama T."/>
            <person name="Sese J."/>
            <person name="O'Brien M.J."/>
            <person name="Copetti D."/>
            <person name="Mohd Noor M.I."/>
            <person name="Ong R.C."/>
            <person name="Putra M."/>
            <person name="Sireger I.Z."/>
            <person name="Indrioko S."/>
            <person name="Kosugi Y."/>
            <person name="Izuno A."/>
            <person name="Isagi Y."/>
            <person name="Lee S.L."/>
            <person name="Shimizu K.K."/>
        </authorList>
    </citation>
    <scope>NUCLEOTIDE SEQUENCE [LARGE SCALE GENOMIC DNA]</scope>
    <source>
        <strain evidence="1">214</strain>
    </source>
</reference>